<dbReference type="GO" id="GO:0003677">
    <property type="term" value="F:DNA binding"/>
    <property type="evidence" value="ECO:0007669"/>
    <property type="project" value="InterPro"/>
</dbReference>
<dbReference type="Proteomes" id="UP000027153">
    <property type="component" value="Unassembled WGS sequence"/>
</dbReference>
<proteinExistence type="predicted"/>
<dbReference type="InterPro" id="IPR007159">
    <property type="entry name" value="SpoVT-AbrB_dom"/>
</dbReference>
<evidence type="ECO:0000259" key="1">
    <source>
        <dbReference type="PROSITE" id="PS51740"/>
    </source>
</evidence>
<gene>
    <name evidence="2" type="ORF">ANME2D_01369</name>
</gene>
<name>A0A062V8U5_9EURY</name>
<keyword evidence="3" id="KW-1185">Reference proteome</keyword>
<dbReference type="OrthoDB" id="30861at2157"/>
<sequence>METITISAKGQIVIPSRIRKKFGLKKGEKLAIIEEDGCIKILPPTDITTLCGTWSDLDPKAVRKQIEEMRREDRY</sequence>
<reference evidence="2 3" key="1">
    <citation type="journal article" date="2013" name="Nature">
        <title>Anaerobic oxidation of methane coupled to nitrate reduction in a novel archaeal lineage.</title>
        <authorList>
            <person name="Haroon M.F."/>
            <person name="Hu S."/>
            <person name="Shi Y."/>
            <person name="Imelfort M."/>
            <person name="Keller J."/>
            <person name="Hugenholtz P."/>
            <person name="Yuan Z."/>
            <person name="Tyson G.W."/>
        </authorList>
    </citation>
    <scope>NUCLEOTIDE SEQUENCE [LARGE SCALE GENOMIC DNA]</scope>
    <source>
        <strain evidence="2 3">ANME-2d</strain>
    </source>
</reference>
<feature type="domain" description="SpoVT-AbrB" evidence="1">
    <location>
        <begin position="1"/>
        <end position="46"/>
    </location>
</feature>
<evidence type="ECO:0000313" key="3">
    <source>
        <dbReference type="Proteomes" id="UP000027153"/>
    </source>
</evidence>
<dbReference type="AlphaFoldDB" id="A0A062V8U5"/>
<dbReference type="PROSITE" id="PS51740">
    <property type="entry name" value="SPOVT_ABRB"/>
    <property type="match status" value="1"/>
</dbReference>
<dbReference type="NCBIfam" id="TIGR01439">
    <property type="entry name" value="lp_hng_hel_AbrB"/>
    <property type="match status" value="1"/>
</dbReference>
<dbReference type="RefSeq" id="WP_048089930.1">
    <property type="nucleotide sequence ID" value="NZ_JMIY01000002.1"/>
</dbReference>
<dbReference type="SMART" id="SM00966">
    <property type="entry name" value="SpoVT_AbrB"/>
    <property type="match status" value="1"/>
</dbReference>
<evidence type="ECO:0000313" key="2">
    <source>
        <dbReference type="EMBL" id="KCZ72928.1"/>
    </source>
</evidence>
<dbReference type="Pfam" id="PF04014">
    <property type="entry name" value="MazE_antitoxin"/>
    <property type="match status" value="1"/>
</dbReference>
<dbReference type="SUPFAM" id="SSF89447">
    <property type="entry name" value="AbrB/MazE/MraZ-like"/>
    <property type="match status" value="1"/>
</dbReference>
<organism evidence="2 3">
    <name type="scientific">Candidatus Methanoperedens nitratireducens</name>
    <dbReference type="NCBI Taxonomy" id="1392998"/>
    <lineage>
        <taxon>Archaea</taxon>
        <taxon>Methanobacteriati</taxon>
        <taxon>Methanobacteriota</taxon>
        <taxon>Stenosarchaea group</taxon>
        <taxon>Methanomicrobia</taxon>
        <taxon>Methanosarcinales</taxon>
        <taxon>ANME-2 cluster</taxon>
        <taxon>Candidatus Methanoperedentaceae</taxon>
        <taxon>Candidatus Methanoperedens</taxon>
    </lineage>
</organism>
<dbReference type="Gene3D" id="2.10.260.10">
    <property type="match status" value="1"/>
</dbReference>
<accession>A0A062V8U5</accession>
<protein>
    <submittedName>
        <fullName evidence="2">Looped-hinge helix DNA binding domain, AbrB family</fullName>
    </submittedName>
</protein>
<comment type="caution">
    <text evidence="2">The sequence shown here is derived from an EMBL/GenBank/DDBJ whole genome shotgun (WGS) entry which is preliminary data.</text>
</comment>
<dbReference type="InterPro" id="IPR037914">
    <property type="entry name" value="SpoVT-AbrB_sf"/>
</dbReference>
<dbReference type="EMBL" id="JMIY01000002">
    <property type="protein sequence ID" value="KCZ72928.1"/>
    <property type="molecule type" value="Genomic_DNA"/>
</dbReference>